<dbReference type="AlphaFoldDB" id="A0A067S3I5"/>
<dbReference type="Proteomes" id="UP000027222">
    <property type="component" value="Unassembled WGS sequence"/>
</dbReference>
<dbReference type="HOGENOM" id="CLU_1686732_0_0_1"/>
<dbReference type="STRING" id="685588.A0A067S3I5"/>
<sequence>MAGVGGKPRAGKVTNRDCELCRNRHENFTSYHYAMTDRPSKRQRTEGGVSRDTVHVTAPTVLVREGNLIRIGNIVRNAPAERERQHDTTWNHTIFWPPVDDPEYCLDPNEDDYNAMVDADVMEAEPVAAEPLRAKKKRSQVSVHQSIGAKNALFRT</sequence>
<organism evidence="1 2">
    <name type="scientific">Galerina marginata (strain CBS 339.88)</name>
    <dbReference type="NCBI Taxonomy" id="685588"/>
    <lineage>
        <taxon>Eukaryota</taxon>
        <taxon>Fungi</taxon>
        <taxon>Dikarya</taxon>
        <taxon>Basidiomycota</taxon>
        <taxon>Agaricomycotina</taxon>
        <taxon>Agaricomycetes</taxon>
        <taxon>Agaricomycetidae</taxon>
        <taxon>Agaricales</taxon>
        <taxon>Agaricineae</taxon>
        <taxon>Strophariaceae</taxon>
        <taxon>Galerina</taxon>
    </lineage>
</organism>
<protein>
    <submittedName>
        <fullName evidence="1">Uncharacterized protein</fullName>
    </submittedName>
</protein>
<evidence type="ECO:0000313" key="1">
    <source>
        <dbReference type="EMBL" id="KDR65400.1"/>
    </source>
</evidence>
<reference evidence="2" key="1">
    <citation type="journal article" date="2014" name="Proc. Natl. Acad. Sci. U.S.A.">
        <title>Extensive sampling of basidiomycete genomes demonstrates inadequacy of the white-rot/brown-rot paradigm for wood decay fungi.</title>
        <authorList>
            <person name="Riley R."/>
            <person name="Salamov A.A."/>
            <person name="Brown D.W."/>
            <person name="Nagy L.G."/>
            <person name="Floudas D."/>
            <person name="Held B.W."/>
            <person name="Levasseur A."/>
            <person name="Lombard V."/>
            <person name="Morin E."/>
            <person name="Otillar R."/>
            <person name="Lindquist E.A."/>
            <person name="Sun H."/>
            <person name="LaButti K.M."/>
            <person name="Schmutz J."/>
            <person name="Jabbour D."/>
            <person name="Luo H."/>
            <person name="Baker S.E."/>
            <person name="Pisabarro A.G."/>
            <person name="Walton J.D."/>
            <person name="Blanchette R.A."/>
            <person name="Henrissat B."/>
            <person name="Martin F."/>
            <person name="Cullen D."/>
            <person name="Hibbett D.S."/>
            <person name="Grigoriev I.V."/>
        </authorList>
    </citation>
    <scope>NUCLEOTIDE SEQUENCE [LARGE SCALE GENOMIC DNA]</scope>
    <source>
        <strain evidence="2">CBS 339.88</strain>
    </source>
</reference>
<name>A0A067S3I5_GALM3</name>
<dbReference type="EMBL" id="KL142450">
    <property type="protein sequence ID" value="KDR65400.1"/>
    <property type="molecule type" value="Genomic_DNA"/>
</dbReference>
<gene>
    <name evidence="1" type="ORF">GALMADRAFT_217557</name>
</gene>
<keyword evidence="2" id="KW-1185">Reference proteome</keyword>
<proteinExistence type="predicted"/>
<accession>A0A067S3I5</accession>
<evidence type="ECO:0000313" key="2">
    <source>
        <dbReference type="Proteomes" id="UP000027222"/>
    </source>
</evidence>